<dbReference type="EMBL" id="OBEN01000005">
    <property type="protein sequence ID" value="SNZ14469.1"/>
    <property type="molecule type" value="Genomic_DNA"/>
</dbReference>
<dbReference type="OrthoDB" id="9811036at2"/>
<evidence type="ECO:0000313" key="4">
    <source>
        <dbReference type="Proteomes" id="UP000218627"/>
    </source>
</evidence>
<evidence type="ECO:0000313" key="3">
    <source>
        <dbReference type="EMBL" id="SNZ14469.1"/>
    </source>
</evidence>
<feature type="chain" id="PRO_5012967574" evidence="1">
    <location>
        <begin position="22"/>
        <end position="161"/>
    </location>
</feature>
<feature type="signal peptide" evidence="1">
    <location>
        <begin position="1"/>
        <end position="21"/>
    </location>
</feature>
<keyword evidence="4" id="KW-1185">Reference proteome</keyword>
<dbReference type="Proteomes" id="UP000218627">
    <property type="component" value="Unassembled WGS sequence"/>
</dbReference>
<reference evidence="4" key="1">
    <citation type="submission" date="2017-09" db="EMBL/GenBank/DDBJ databases">
        <authorList>
            <person name="Varghese N."/>
            <person name="Submissions S."/>
        </authorList>
    </citation>
    <scope>NUCLEOTIDE SEQUENCE [LARGE SCALE GENOMIC DNA]</scope>
    <source>
        <strain evidence="4">DSM 2913</strain>
    </source>
</reference>
<dbReference type="PROSITE" id="PS51257">
    <property type="entry name" value="PROKAR_LIPOPROTEIN"/>
    <property type="match status" value="1"/>
</dbReference>
<protein>
    <submittedName>
        <fullName evidence="3">Thioredoxin-related protein</fullName>
    </submittedName>
</protein>
<dbReference type="RefSeq" id="WP_096602201.1">
    <property type="nucleotide sequence ID" value="NZ_OBEN01000005.1"/>
</dbReference>
<proteinExistence type="predicted"/>
<sequence>MRKLILLLVLTLFVASCSRNKESVSSPQIKDITPKSSYNLLIVESESCIYCKQLDKDMRENESLKKALIGIDIHKLLYESNAKVRYKFGKEEGINQEDELVKMLGVNSFPYLIFYDKDGRIILSIPGYIEPKTFACVADYIKDNQYKRKSLQDYLKDKKCA</sequence>
<dbReference type="SUPFAM" id="SSF52833">
    <property type="entry name" value="Thioredoxin-like"/>
    <property type="match status" value="1"/>
</dbReference>
<dbReference type="Gene3D" id="3.40.30.10">
    <property type="entry name" value="Glutaredoxin"/>
    <property type="match status" value="1"/>
</dbReference>
<feature type="domain" description="Thioredoxin-like fold" evidence="2">
    <location>
        <begin position="36"/>
        <end position="137"/>
    </location>
</feature>
<organism evidence="3 4">
    <name type="scientific">Hydrogenobacter hydrogenophilus</name>
    <dbReference type="NCBI Taxonomy" id="35835"/>
    <lineage>
        <taxon>Bacteria</taxon>
        <taxon>Pseudomonadati</taxon>
        <taxon>Aquificota</taxon>
        <taxon>Aquificia</taxon>
        <taxon>Aquificales</taxon>
        <taxon>Aquificaceae</taxon>
        <taxon>Hydrogenobacter</taxon>
    </lineage>
</organism>
<evidence type="ECO:0000259" key="2">
    <source>
        <dbReference type="Pfam" id="PF13098"/>
    </source>
</evidence>
<dbReference type="AlphaFoldDB" id="A0A285NYE8"/>
<keyword evidence="1" id="KW-0732">Signal</keyword>
<evidence type="ECO:0000256" key="1">
    <source>
        <dbReference type="SAM" id="SignalP"/>
    </source>
</evidence>
<dbReference type="Pfam" id="PF13098">
    <property type="entry name" value="Thioredoxin_2"/>
    <property type="match status" value="1"/>
</dbReference>
<gene>
    <name evidence="3" type="ORF">SAMN06265353_1111</name>
</gene>
<dbReference type="InterPro" id="IPR036249">
    <property type="entry name" value="Thioredoxin-like_sf"/>
</dbReference>
<accession>A0A285NYE8</accession>
<name>A0A285NYE8_9AQUI</name>
<dbReference type="InterPro" id="IPR012336">
    <property type="entry name" value="Thioredoxin-like_fold"/>
</dbReference>